<keyword evidence="1" id="KW-0472">Membrane</keyword>
<dbReference type="InterPro" id="IPR005642">
    <property type="entry name" value="LysO"/>
</dbReference>
<keyword evidence="1" id="KW-1133">Transmembrane helix</keyword>
<accession>A0A6N7IS08</accession>
<evidence type="ECO:0000256" key="1">
    <source>
        <dbReference type="SAM" id="Phobius"/>
    </source>
</evidence>
<dbReference type="EMBL" id="WHYR01000032">
    <property type="protein sequence ID" value="MQL52915.1"/>
    <property type="molecule type" value="Genomic_DNA"/>
</dbReference>
<comment type="caution">
    <text evidence="2">The sequence shown here is derived from an EMBL/GenBank/DDBJ whole genome shotgun (WGS) entry which is preliminary data.</text>
</comment>
<reference evidence="2 3" key="1">
    <citation type="submission" date="2019-10" db="EMBL/GenBank/DDBJ databases">
        <title>Comparative genomics of sulfur disproportionating microorganisms.</title>
        <authorList>
            <person name="Ward L.M."/>
            <person name="Bertran E."/>
            <person name="Johnston D."/>
        </authorList>
    </citation>
    <scope>NUCLEOTIDE SEQUENCE [LARGE SCALE GENOMIC DNA]</scope>
    <source>
        <strain evidence="2 3">DSM 14055</strain>
    </source>
</reference>
<proteinExistence type="predicted"/>
<dbReference type="GO" id="GO:0015661">
    <property type="term" value="F:L-lysine efflux transmembrane transporter activity"/>
    <property type="evidence" value="ECO:0007669"/>
    <property type="project" value="InterPro"/>
</dbReference>
<name>A0A6N7IS08_9FIRM</name>
<evidence type="ECO:0000313" key="2">
    <source>
        <dbReference type="EMBL" id="MQL52915.1"/>
    </source>
</evidence>
<sequence length="38" mass="4086">MLAKIYNVGTGALAFLTNASRELMAFVLIPFLAARMGI</sequence>
<dbReference type="Pfam" id="PF03956">
    <property type="entry name" value="Lys_export"/>
    <property type="match status" value="1"/>
</dbReference>
<feature type="transmembrane region" description="Helical" evidence="1">
    <location>
        <begin position="12"/>
        <end position="34"/>
    </location>
</feature>
<dbReference type="OrthoDB" id="371078at2"/>
<organism evidence="2 3">
    <name type="scientific">Desulfofundulus thermobenzoicus</name>
    <dbReference type="NCBI Taxonomy" id="29376"/>
    <lineage>
        <taxon>Bacteria</taxon>
        <taxon>Bacillati</taxon>
        <taxon>Bacillota</taxon>
        <taxon>Clostridia</taxon>
        <taxon>Eubacteriales</taxon>
        <taxon>Peptococcaceae</taxon>
        <taxon>Desulfofundulus</taxon>
    </lineage>
</organism>
<protein>
    <submittedName>
        <fullName evidence="2">DUF340 domain-containing protein</fullName>
    </submittedName>
</protein>
<keyword evidence="3" id="KW-1185">Reference proteome</keyword>
<gene>
    <name evidence="2" type="ORF">GFC01_11720</name>
</gene>
<dbReference type="AlphaFoldDB" id="A0A6N7IS08"/>
<dbReference type="Proteomes" id="UP000441717">
    <property type="component" value="Unassembled WGS sequence"/>
</dbReference>
<keyword evidence="1" id="KW-0812">Transmembrane</keyword>
<evidence type="ECO:0000313" key="3">
    <source>
        <dbReference type="Proteomes" id="UP000441717"/>
    </source>
</evidence>